<keyword evidence="3" id="KW-0233">DNA recombination</keyword>
<dbReference type="InterPro" id="IPR035386">
    <property type="entry name" value="Arm-DNA-bind_5"/>
</dbReference>
<evidence type="ECO:0000256" key="1">
    <source>
        <dbReference type="ARBA" id="ARBA00008857"/>
    </source>
</evidence>
<keyword evidence="2" id="KW-0238">DNA-binding</keyword>
<dbReference type="OrthoDB" id="9806835at2"/>
<dbReference type="GO" id="GO:0003677">
    <property type="term" value="F:DNA binding"/>
    <property type="evidence" value="ECO:0007669"/>
    <property type="project" value="UniProtKB-KW"/>
</dbReference>
<sequence length="368" mass="42529">MKEKEVIRLRRKATQSGESLYLDIYFKGKRRYEFLRLYLIPERTKADRLKNEQTLRLAIAIKSRRTIELFNNKYGFATEKPDVNLIEYIQLVAANKLKQGRIGIKGTFDTLVYHLTKYHGDKIALQDIDIRYVKGFVQYLSTAIARTSGEVLKSSSQHNIYTSLKIIIHQAIKDELVTSDPTKSVDPPRMVLPHKEHLTEEELKRLIQTPCPKEMVKRSFLFCCFTGLRISDVQKLIWKEVVTTNNETYINFRQKKTKIENYVPLSENAISVLPSKRENTETDSVFDLPKESTIRKVLKKWVSDSGIDKHITFHCARHTCATLLLNSGVDIYTVKEILGHTDIGTTMQYAKVVDKTKREAVNSIPVLY</sequence>
<dbReference type="RefSeq" id="WP_015546484.1">
    <property type="nucleotide sequence ID" value="NC_021030.1"/>
</dbReference>
<dbReference type="Gene3D" id="1.10.443.10">
    <property type="entry name" value="Intergrase catalytic core"/>
    <property type="match status" value="1"/>
</dbReference>
<dbReference type="SUPFAM" id="SSF56349">
    <property type="entry name" value="DNA breaking-rejoining enzymes"/>
    <property type="match status" value="1"/>
</dbReference>
<dbReference type="CDD" id="cd01185">
    <property type="entry name" value="INTN1_C_like"/>
    <property type="match status" value="1"/>
</dbReference>
<dbReference type="AlphaFoldDB" id="D4IKV8"/>
<keyword evidence="6" id="KW-1185">Reference proteome</keyword>
<dbReference type="Pfam" id="PF00589">
    <property type="entry name" value="Phage_integrase"/>
    <property type="match status" value="1"/>
</dbReference>
<dbReference type="STRING" id="717959.AL1_10550"/>
<dbReference type="HOGENOM" id="CLU_033139_1_0_10"/>
<dbReference type="GO" id="GO:0015074">
    <property type="term" value="P:DNA integration"/>
    <property type="evidence" value="ECO:0007669"/>
    <property type="project" value="InterPro"/>
</dbReference>
<reference evidence="5 6" key="2">
    <citation type="submission" date="2010-03" db="EMBL/GenBank/DDBJ databases">
        <authorList>
            <person name="Pajon A."/>
        </authorList>
    </citation>
    <scope>NUCLEOTIDE SEQUENCE [LARGE SCALE GENOMIC DNA]</scope>
    <source>
        <strain evidence="5 6">WAL 8301</strain>
    </source>
</reference>
<evidence type="ECO:0000313" key="5">
    <source>
        <dbReference type="EMBL" id="CBK63570.1"/>
    </source>
</evidence>
<gene>
    <name evidence="5" type="ORF">AL1_10550</name>
</gene>
<evidence type="ECO:0000256" key="2">
    <source>
        <dbReference type="ARBA" id="ARBA00023125"/>
    </source>
</evidence>
<evidence type="ECO:0000259" key="4">
    <source>
        <dbReference type="PROSITE" id="PS51898"/>
    </source>
</evidence>
<dbReference type="Pfam" id="PF13102">
    <property type="entry name" value="Phage_int_SAM_5"/>
    <property type="match status" value="1"/>
</dbReference>
<proteinExistence type="inferred from homology"/>
<reference evidence="5 6" key="1">
    <citation type="submission" date="2010-03" db="EMBL/GenBank/DDBJ databases">
        <title>The genome sequence of Alistipes shahii WAL 8301.</title>
        <authorList>
            <consortium name="metaHIT consortium -- http://www.metahit.eu/"/>
            <person name="Pajon A."/>
            <person name="Turner K."/>
            <person name="Parkhill J."/>
        </authorList>
    </citation>
    <scope>NUCLEOTIDE SEQUENCE [LARGE SCALE GENOMIC DNA]</scope>
    <source>
        <strain evidence="5 6">WAL 8301</strain>
    </source>
</reference>
<dbReference type="BioCyc" id="ASHA717959:AL1_RS04905-MONOMER"/>
<dbReference type="PATRIC" id="fig|717959.3.peg.2722"/>
<feature type="domain" description="Tyr recombinase" evidence="4">
    <location>
        <begin position="193"/>
        <end position="362"/>
    </location>
</feature>
<accession>D4IKV8</accession>
<dbReference type="PANTHER" id="PTHR30349:SF64">
    <property type="entry name" value="PROPHAGE INTEGRASE INTD-RELATED"/>
    <property type="match status" value="1"/>
</dbReference>
<dbReference type="InterPro" id="IPR010998">
    <property type="entry name" value="Integrase_recombinase_N"/>
</dbReference>
<dbReference type="InterPro" id="IPR002104">
    <property type="entry name" value="Integrase_catalytic"/>
</dbReference>
<organism evidence="5 6">
    <name type="scientific">Alistipes shahii WAL 8301</name>
    <dbReference type="NCBI Taxonomy" id="717959"/>
    <lineage>
        <taxon>Bacteria</taxon>
        <taxon>Pseudomonadati</taxon>
        <taxon>Bacteroidota</taxon>
        <taxon>Bacteroidia</taxon>
        <taxon>Bacteroidales</taxon>
        <taxon>Rikenellaceae</taxon>
        <taxon>Alistipes</taxon>
    </lineage>
</organism>
<dbReference type="InterPro" id="IPR025269">
    <property type="entry name" value="SAM-like_dom"/>
</dbReference>
<protein>
    <submittedName>
        <fullName evidence="5">Site-specific recombinase XerD</fullName>
    </submittedName>
</protein>
<dbReference type="Proteomes" id="UP000008794">
    <property type="component" value="Chromosome"/>
</dbReference>
<dbReference type="PANTHER" id="PTHR30349">
    <property type="entry name" value="PHAGE INTEGRASE-RELATED"/>
    <property type="match status" value="1"/>
</dbReference>
<dbReference type="Gene3D" id="1.10.150.130">
    <property type="match status" value="1"/>
</dbReference>
<dbReference type="PROSITE" id="PS51898">
    <property type="entry name" value="TYR_RECOMBINASE"/>
    <property type="match status" value="1"/>
</dbReference>
<dbReference type="InterPro" id="IPR050090">
    <property type="entry name" value="Tyrosine_recombinase_XerCD"/>
</dbReference>
<dbReference type="GO" id="GO:0006310">
    <property type="term" value="P:DNA recombination"/>
    <property type="evidence" value="ECO:0007669"/>
    <property type="project" value="UniProtKB-KW"/>
</dbReference>
<evidence type="ECO:0000256" key="3">
    <source>
        <dbReference type="ARBA" id="ARBA00023172"/>
    </source>
</evidence>
<name>D4IKV8_9BACT</name>
<dbReference type="InterPro" id="IPR011010">
    <property type="entry name" value="DNA_brk_join_enz"/>
</dbReference>
<dbReference type="KEGG" id="ash:AL1_10550"/>
<dbReference type="InterPro" id="IPR013762">
    <property type="entry name" value="Integrase-like_cat_sf"/>
</dbReference>
<dbReference type="Pfam" id="PF17293">
    <property type="entry name" value="Arm-DNA-bind_5"/>
    <property type="match status" value="1"/>
</dbReference>
<evidence type="ECO:0000313" key="6">
    <source>
        <dbReference type="Proteomes" id="UP000008794"/>
    </source>
</evidence>
<dbReference type="EMBL" id="FP929032">
    <property type="protein sequence ID" value="CBK63570.1"/>
    <property type="molecule type" value="Genomic_DNA"/>
</dbReference>
<dbReference type="GeneID" id="78180044"/>
<comment type="similarity">
    <text evidence="1">Belongs to the 'phage' integrase family.</text>
</comment>